<keyword evidence="1" id="KW-1133">Transmembrane helix</keyword>
<dbReference type="GO" id="GO:2000641">
    <property type="term" value="P:regulation of early endosome to late endosome transport"/>
    <property type="evidence" value="ECO:0007669"/>
    <property type="project" value="InterPro"/>
</dbReference>
<dbReference type="EMBL" id="QRYQ01000035">
    <property type="protein sequence ID" value="RGU89076.1"/>
    <property type="molecule type" value="Genomic_DNA"/>
</dbReference>
<name>A0A395W3N2_9FIRM</name>
<dbReference type="InterPro" id="IPR025328">
    <property type="entry name" value="DUF4234"/>
</dbReference>
<feature type="domain" description="DUF4234" evidence="3">
    <location>
        <begin position="179"/>
        <end position="212"/>
    </location>
</feature>
<keyword evidence="1" id="KW-0472">Membrane</keyword>
<protein>
    <submittedName>
        <fullName evidence="5">DUF4339 domain-containing protein</fullName>
    </submittedName>
</protein>
<dbReference type="Pfam" id="PF13240">
    <property type="entry name" value="Zn_Ribbon_1"/>
    <property type="match status" value="1"/>
</dbReference>
<keyword evidence="1" id="KW-0812">Transmembrane</keyword>
<dbReference type="SUPFAM" id="SSF55277">
    <property type="entry name" value="GYF domain"/>
    <property type="match status" value="1"/>
</dbReference>
<feature type="transmembrane region" description="Helical" evidence="1">
    <location>
        <begin position="261"/>
        <end position="280"/>
    </location>
</feature>
<dbReference type="GO" id="GO:0007032">
    <property type="term" value="P:endosome organization"/>
    <property type="evidence" value="ECO:0007669"/>
    <property type="project" value="InterPro"/>
</dbReference>
<dbReference type="Gene3D" id="3.30.1490.40">
    <property type="match status" value="1"/>
</dbReference>
<dbReference type="InterPro" id="IPR044978">
    <property type="entry name" value="GRV2/DNAJC13"/>
</dbReference>
<evidence type="ECO:0000259" key="3">
    <source>
        <dbReference type="Pfam" id="PF14018"/>
    </source>
</evidence>
<evidence type="ECO:0000256" key="1">
    <source>
        <dbReference type="SAM" id="Phobius"/>
    </source>
</evidence>
<dbReference type="InterPro" id="IPR026870">
    <property type="entry name" value="Zinc_ribbon_dom"/>
</dbReference>
<reference evidence="5 6" key="1">
    <citation type="submission" date="2018-08" db="EMBL/GenBank/DDBJ databases">
        <title>A genome reference for cultivated species of the human gut microbiota.</title>
        <authorList>
            <person name="Zou Y."/>
            <person name="Xue W."/>
            <person name="Luo G."/>
        </authorList>
    </citation>
    <scope>NUCLEOTIDE SEQUENCE [LARGE SCALE GENOMIC DNA]</scope>
    <source>
        <strain evidence="5 6">AF15-20</strain>
    </source>
</reference>
<feature type="domain" description="Zinc-ribbon" evidence="2">
    <location>
        <begin position="5"/>
        <end position="27"/>
    </location>
</feature>
<sequence>MFVMFCKNCGHEISDDAKFCSNCGTKVEVEEEIVEPIEVVDKTQAKEWYYVENNDSKGAFTLEEMKELIESNKITGSTLVWKASLKDWQKLADSELNEFIHVDEEKNWYYVENNDSKGPYSQDEMKGFMESGILTGNSFVWKTGMQDWTHLKDTELAGHQMPEPEPTLQPSYHGVKEKSIALNVVLTFVTCGLYGFYWLYTIAKDLNDLCASQHQEKGADPFLVVVLSIVTCGIYHIYYMYKAGKMVSSLTKNGQHLSDDSVVLMVLAILQLSLVSYCILQSNINGLSKN</sequence>
<gene>
    <name evidence="5" type="ORF">DWW32_12225</name>
</gene>
<dbReference type="PANTHER" id="PTHR36983">
    <property type="entry name" value="DNAJ HOMOLOG SUBFAMILY C MEMBER 13"/>
    <property type="match status" value="1"/>
</dbReference>
<feature type="domain" description="DUF4234" evidence="3">
    <location>
        <begin position="223"/>
        <end position="276"/>
    </location>
</feature>
<dbReference type="AlphaFoldDB" id="A0A395W3N2"/>
<evidence type="ECO:0000259" key="4">
    <source>
        <dbReference type="Pfam" id="PF14237"/>
    </source>
</evidence>
<dbReference type="Pfam" id="PF14237">
    <property type="entry name" value="GYF_2"/>
    <property type="match status" value="2"/>
</dbReference>
<dbReference type="InterPro" id="IPR035445">
    <property type="entry name" value="GYF-like_dom_sf"/>
</dbReference>
<feature type="domain" description="GYF" evidence="4">
    <location>
        <begin position="48"/>
        <end position="93"/>
    </location>
</feature>
<feature type="transmembrane region" description="Helical" evidence="1">
    <location>
        <begin position="221"/>
        <end position="241"/>
    </location>
</feature>
<dbReference type="Proteomes" id="UP000265489">
    <property type="component" value="Unassembled WGS sequence"/>
</dbReference>
<organism evidence="5 6">
    <name type="scientific">Holdemanella biformis</name>
    <dbReference type="NCBI Taxonomy" id="1735"/>
    <lineage>
        <taxon>Bacteria</taxon>
        <taxon>Bacillati</taxon>
        <taxon>Bacillota</taxon>
        <taxon>Erysipelotrichia</taxon>
        <taxon>Erysipelotrichales</taxon>
        <taxon>Erysipelotrichaceae</taxon>
        <taxon>Holdemanella</taxon>
    </lineage>
</organism>
<evidence type="ECO:0000259" key="2">
    <source>
        <dbReference type="Pfam" id="PF13240"/>
    </source>
</evidence>
<dbReference type="Pfam" id="PF14018">
    <property type="entry name" value="DUF4234"/>
    <property type="match status" value="2"/>
</dbReference>
<evidence type="ECO:0000313" key="6">
    <source>
        <dbReference type="Proteomes" id="UP000265489"/>
    </source>
</evidence>
<dbReference type="PANTHER" id="PTHR36983:SF2">
    <property type="entry name" value="DNAJ HOMOLOG SUBFAMILY C MEMBER 13"/>
    <property type="match status" value="1"/>
</dbReference>
<evidence type="ECO:0000313" key="5">
    <source>
        <dbReference type="EMBL" id="RGU89076.1"/>
    </source>
</evidence>
<proteinExistence type="predicted"/>
<feature type="domain" description="GYF" evidence="4">
    <location>
        <begin position="108"/>
        <end position="153"/>
    </location>
</feature>
<accession>A0A395W3N2</accession>
<dbReference type="InterPro" id="IPR025640">
    <property type="entry name" value="GYF_2"/>
</dbReference>
<feature type="transmembrane region" description="Helical" evidence="1">
    <location>
        <begin position="180"/>
        <end position="200"/>
    </location>
</feature>
<dbReference type="GO" id="GO:0006898">
    <property type="term" value="P:receptor-mediated endocytosis"/>
    <property type="evidence" value="ECO:0007669"/>
    <property type="project" value="TreeGrafter"/>
</dbReference>
<comment type="caution">
    <text evidence="5">The sequence shown here is derived from an EMBL/GenBank/DDBJ whole genome shotgun (WGS) entry which is preliminary data.</text>
</comment>